<feature type="transmembrane region" description="Helical" evidence="1">
    <location>
        <begin position="74"/>
        <end position="91"/>
    </location>
</feature>
<gene>
    <name evidence="2" type="ORF">AHAE1019_LOCUS128</name>
</gene>
<evidence type="ECO:0000313" key="2">
    <source>
        <dbReference type="EMBL" id="CAE0318726.1"/>
    </source>
</evidence>
<dbReference type="AlphaFoldDB" id="A0A7S3IB60"/>
<name>A0A7S3IB60_9CILI</name>
<evidence type="ECO:0000256" key="1">
    <source>
        <dbReference type="SAM" id="Phobius"/>
    </source>
</evidence>
<accession>A0A7S3IB60</accession>
<feature type="transmembrane region" description="Helical" evidence="1">
    <location>
        <begin position="5"/>
        <end position="24"/>
    </location>
</feature>
<proteinExistence type="predicted"/>
<keyword evidence="1" id="KW-0472">Membrane</keyword>
<protein>
    <submittedName>
        <fullName evidence="2">Uncharacterized protein</fullName>
    </submittedName>
</protein>
<feature type="transmembrane region" description="Helical" evidence="1">
    <location>
        <begin position="30"/>
        <end position="53"/>
    </location>
</feature>
<reference evidence="2" key="1">
    <citation type="submission" date="2021-01" db="EMBL/GenBank/DDBJ databases">
        <authorList>
            <person name="Corre E."/>
            <person name="Pelletier E."/>
            <person name="Niang G."/>
            <person name="Scheremetjew M."/>
            <person name="Finn R."/>
            <person name="Kale V."/>
            <person name="Holt S."/>
            <person name="Cochrane G."/>
            <person name="Meng A."/>
            <person name="Brown T."/>
            <person name="Cohen L."/>
        </authorList>
    </citation>
    <scope>NUCLEOTIDE SEQUENCE</scope>
    <source>
        <strain evidence="2">AH6</strain>
    </source>
</reference>
<keyword evidence="1" id="KW-0812">Transmembrane</keyword>
<keyword evidence="1" id="KW-1133">Transmembrane helix</keyword>
<dbReference type="EMBL" id="HBIG01003726">
    <property type="protein sequence ID" value="CAE0318726.1"/>
    <property type="molecule type" value="Transcribed_RNA"/>
</dbReference>
<organism evidence="2">
    <name type="scientific">Anophryoides haemophila</name>
    <dbReference type="NCBI Taxonomy" id="46462"/>
    <lineage>
        <taxon>Eukaryota</taxon>
        <taxon>Sar</taxon>
        <taxon>Alveolata</taxon>
        <taxon>Ciliophora</taxon>
        <taxon>Intramacronucleata</taxon>
        <taxon>Oligohymenophorea</taxon>
        <taxon>Scuticociliatia</taxon>
        <taxon>Philasterida</taxon>
        <taxon>Glauconematidae</taxon>
        <taxon>Anophryoides</taxon>
    </lineage>
</organism>
<sequence length="100" mass="11825">MFFSFFSFFSFFGFGILLGVFTLFKVFTHIAVFLLLLMVFRGMVVHIVVIGLLRHTHIVLLSHHHHIHKRHLNVIHLIIHHIHGLRVFFFIQKVLRGLCI</sequence>